<dbReference type="EMBL" id="BMCT01000001">
    <property type="protein sequence ID" value="GGF56373.1"/>
    <property type="molecule type" value="Genomic_DNA"/>
</dbReference>
<organism evidence="1 2">
    <name type="scientific">Azorhizobium oxalatiphilum</name>
    <dbReference type="NCBI Taxonomy" id="980631"/>
    <lineage>
        <taxon>Bacteria</taxon>
        <taxon>Pseudomonadati</taxon>
        <taxon>Pseudomonadota</taxon>
        <taxon>Alphaproteobacteria</taxon>
        <taxon>Hyphomicrobiales</taxon>
        <taxon>Xanthobacteraceae</taxon>
        <taxon>Azorhizobium</taxon>
    </lineage>
</organism>
<keyword evidence="2" id="KW-1185">Reference proteome</keyword>
<dbReference type="RefSeq" id="WP_188576782.1">
    <property type="nucleotide sequence ID" value="NZ_BMCT01000001.1"/>
</dbReference>
<reference evidence="1" key="1">
    <citation type="journal article" date="2014" name="Int. J. Syst. Evol. Microbiol.">
        <title>Complete genome sequence of Corynebacterium casei LMG S-19264T (=DSM 44701T), isolated from a smear-ripened cheese.</title>
        <authorList>
            <consortium name="US DOE Joint Genome Institute (JGI-PGF)"/>
            <person name="Walter F."/>
            <person name="Albersmeier A."/>
            <person name="Kalinowski J."/>
            <person name="Ruckert C."/>
        </authorList>
    </citation>
    <scope>NUCLEOTIDE SEQUENCE</scope>
    <source>
        <strain evidence="1">CCM 7897</strain>
    </source>
</reference>
<gene>
    <name evidence="1" type="ORF">GCM10007301_15010</name>
</gene>
<protein>
    <submittedName>
        <fullName evidence="1">Uncharacterized protein</fullName>
    </submittedName>
</protein>
<accession>A0A917BU40</accession>
<comment type="caution">
    <text evidence="1">The sequence shown here is derived from an EMBL/GenBank/DDBJ whole genome shotgun (WGS) entry which is preliminary data.</text>
</comment>
<sequence>MPILPCEVTREMRYAVWKDQYLFVGATHEQAHELATTRVEDERQRAQDEQNYRAMLAAAPTPPVSAAPPWHRRRPAMPDIGWKWVTPVCLLLASTGNLVGAYTVHNALKANNTFMEAQLVMYRTTAHTTASACQIIDELWRDKGHD</sequence>
<proteinExistence type="predicted"/>
<dbReference type="Proteomes" id="UP000606044">
    <property type="component" value="Unassembled WGS sequence"/>
</dbReference>
<evidence type="ECO:0000313" key="1">
    <source>
        <dbReference type="EMBL" id="GGF56373.1"/>
    </source>
</evidence>
<name>A0A917BU40_9HYPH</name>
<evidence type="ECO:0000313" key="2">
    <source>
        <dbReference type="Proteomes" id="UP000606044"/>
    </source>
</evidence>
<dbReference type="AlphaFoldDB" id="A0A917BU40"/>
<reference evidence="1" key="2">
    <citation type="submission" date="2020-09" db="EMBL/GenBank/DDBJ databases">
        <authorList>
            <person name="Sun Q."/>
            <person name="Sedlacek I."/>
        </authorList>
    </citation>
    <scope>NUCLEOTIDE SEQUENCE</scope>
    <source>
        <strain evidence="1">CCM 7897</strain>
    </source>
</reference>